<evidence type="ECO:0000313" key="1">
    <source>
        <dbReference type="EMBL" id="RNA32012.1"/>
    </source>
</evidence>
<sequence length="115" mass="13064">MTLIVEINRSLISLISSSGLRINFEATFFTSFFIYQQTPNLAFTLRVYSNFGINSKNSVEEEEAMLGFNDEDNFDENLEEVNLVDRQVQRNESPSGVNLEPVTPLMISFQSDNAI</sequence>
<reference evidence="1 2" key="1">
    <citation type="journal article" date="2018" name="Sci. Rep.">
        <title>Genomic signatures of local adaptation to the degree of environmental predictability in rotifers.</title>
        <authorList>
            <person name="Franch-Gras L."/>
            <person name="Hahn C."/>
            <person name="Garcia-Roger E.M."/>
            <person name="Carmona M.J."/>
            <person name="Serra M."/>
            <person name="Gomez A."/>
        </authorList>
    </citation>
    <scope>NUCLEOTIDE SEQUENCE [LARGE SCALE GENOMIC DNA]</scope>
    <source>
        <strain evidence="1">HYR1</strain>
    </source>
</reference>
<protein>
    <submittedName>
        <fullName evidence="1">Uncharacterized protein</fullName>
    </submittedName>
</protein>
<organism evidence="1 2">
    <name type="scientific">Brachionus plicatilis</name>
    <name type="common">Marine rotifer</name>
    <name type="synonym">Brachionus muelleri</name>
    <dbReference type="NCBI Taxonomy" id="10195"/>
    <lineage>
        <taxon>Eukaryota</taxon>
        <taxon>Metazoa</taxon>
        <taxon>Spiralia</taxon>
        <taxon>Gnathifera</taxon>
        <taxon>Rotifera</taxon>
        <taxon>Eurotatoria</taxon>
        <taxon>Monogononta</taxon>
        <taxon>Pseudotrocha</taxon>
        <taxon>Ploima</taxon>
        <taxon>Brachionidae</taxon>
        <taxon>Brachionus</taxon>
    </lineage>
</organism>
<dbReference type="Proteomes" id="UP000276133">
    <property type="component" value="Unassembled WGS sequence"/>
</dbReference>
<dbReference type="EMBL" id="REGN01001867">
    <property type="protein sequence ID" value="RNA32012.1"/>
    <property type="molecule type" value="Genomic_DNA"/>
</dbReference>
<name>A0A3M7S8C7_BRAPC</name>
<accession>A0A3M7S8C7</accession>
<proteinExistence type="predicted"/>
<gene>
    <name evidence="1" type="ORF">BpHYR1_040453</name>
</gene>
<comment type="caution">
    <text evidence="1">The sequence shown here is derived from an EMBL/GenBank/DDBJ whole genome shotgun (WGS) entry which is preliminary data.</text>
</comment>
<keyword evidence="2" id="KW-1185">Reference proteome</keyword>
<evidence type="ECO:0000313" key="2">
    <source>
        <dbReference type="Proteomes" id="UP000276133"/>
    </source>
</evidence>
<dbReference type="AlphaFoldDB" id="A0A3M7S8C7"/>